<evidence type="ECO:0000256" key="7">
    <source>
        <dbReference type="ARBA" id="ARBA00012161"/>
    </source>
</evidence>
<keyword evidence="13" id="KW-0694">RNA-binding</keyword>
<evidence type="ECO:0000256" key="13">
    <source>
        <dbReference type="ARBA" id="ARBA00022884"/>
    </source>
</evidence>
<evidence type="ECO:0000256" key="9">
    <source>
        <dbReference type="ARBA" id="ARBA00022722"/>
    </source>
</evidence>
<keyword evidence="14" id="KW-0805">Transcription regulation</keyword>
<evidence type="ECO:0000256" key="14">
    <source>
        <dbReference type="ARBA" id="ARBA00023015"/>
    </source>
</evidence>
<dbReference type="GO" id="GO:0009617">
    <property type="term" value="P:response to bacterium"/>
    <property type="evidence" value="ECO:0007669"/>
    <property type="project" value="UniProtKB-ARBA"/>
</dbReference>
<comment type="catalytic activity">
    <reaction evidence="1">
        <text>Exonucleolytic cleavage of poly(A) to 5'-AMP.</text>
        <dbReference type="EC" id="3.1.13.4"/>
    </reaction>
</comment>
<keyword evidence="8" id="KW-0963">Cytoplasm</keyword>
<comment type="caution">
    <text evidence="18">The sequence shown here is derived from an EMBL/GenBank/DDBJ whole genome shotgun (WGS) entry which is preliminary data.</text>
</comment>
<dbReference type="GO" id="GO:0005634">
    <property type="term" value="C:nucleus"/>
    <property type="evidence" value="ECO:0007669"/>
    <property type="project" value="UniProtKB-SubCell"/>
</dbReference>
<evidence type="ECO:0000256" key="4">
    <source>
        <dbReference type="ARBA" id="ARBA00004496"/>
    </source>
</evidence>
<dbReference type="InterPro" id="IPR039637">
    <property type="entry name" value="CNOT7/CNOT8/Pop2"/>
</dbReference>
<dbReference type="GO" id="GO:0004535">
    <property type="term" value="F:poly(A)-specific ribonuclease activity"/>
    <property type="evidence" value="ECO:0007669"/>
    <property type="project" value="UniProtKB-EC"/>
</dbReference>
<comment type="cofactor">
    <cofactor evidence="2">
        <name>a divalent metal cation</name>
        <dbReference type="ChEBI" id="CHEBI:60240"/>
    </cofactor>
</comment>
<dbReference type="GO" id="GO:0006952">
    <property type="term" value="P:defense response"/>
    <property type="evidence" value="ECO:0007669"/>
    <property type="project" value="UniProtKB-ARBA"/>
</dbReference>
<evidence type="ECO:0000256" key="5">
    <source>
        <dbReference type="ARBA" id="ARBA00008372"/>
    </source>
</evidence>
<comment type="subunit">
    <text evidence="6">Component of the CCR4-NOT complex, at least composed of CRR4 and CAF1 proteins.</text>
</comment>
<evidence type="ECO:0000256" key="6">
    <source>
        <dbReference type="ARBA" id="ARBA00011757"/>
    </source>
</evidence>
<evidence type="ECO:0000256" key="8">
    <source>
        <dbReference type="ARBA" id="ARBA00022490"/>
    </source>
</evidence>
<dbReference type="FunFam" id="3.30.420.10:FF:000027">
    <property type="entry name" value="Putative CCR4-associated factor 1 7"/>
    <property type="match status" value="1"/>
</dbReference>
<evidence type="ECO:0000256" key="11">
    <source>
        <dbReference type="ARBA" id="ARBA00022801"/>
    </source>
</evidence>
<protein>
    <recommendedName>
        <fullName evidence="7">poly(A)-specific ribonuclease</fullName>
        <ecNumber evidence="7">3.1.13.4</ecNumber>
    </recommendedName>
</protein>
<keyword evidence="11" id="KW-0378">Hydrolase</keyword>
<dbReference type="GO" id="GO:0005737">
    <property type="term" value="C:cytoplasm"/>
    <property type="evidence" value="ECO:0007669"/>
    <property type="project" value="UniProtKB-SubCell"/>
</dbReference>
<keyword evidence="15" id="KW-0804">Transcription</keyword>
<name>A0AAD4RU81_9MAGN</name>
<dbReference type="PANTHER" id="PTHR10797">
    <property type="entry name" value="CCR4-NOT TRANSCRIPTION COMPLEX SUBUNIT"/>
    <property type="match status" value="1"/>
</dbReference>
<keyword evidence="16" id="KW-0539">Nucleus</keyword>
<organism evidence="18 19">
    <name type="scientific">Papaver atlanticum</name>
    <dbReference type="NCBI Taxonomy" id="357466"/>
    <lineage>
        <taxon>Eukaryota</taxon>
        <taxon>Viridiplantae</taxon>
        <taxon>Streptophyta</taxon>
        <taxon>Embryophyta</taxon>
        <taxon>Tracheophyta</taxon>
        <taxon>Spermatophyta</taxon>
        <taxon>Magnoliopsida</taxon>
        <taxon>Ranunculales</taxon>
        <taxon>Papaveraceae</taxon>
        <taxon>Papaveroideae</taxon>
        <taxon>Papaver</taxon>
    </lineage>
</organism>
<comment type="function">
    <text evidence="17">Ubiquitous transcription factor required for a diverse set of processes. It is a component of the CCR4 complex involved in the control of gene expression.</text>
</comment>
<dbReference type="EC" id="3.1.13.4" evidence="7"/>
<evidence type="ECO:0000256" key="17">
    <source>
        <dbReference type="ARBA" id="ARBA00025148"/>
    </source>
</evidence>
<dbReference type="Pfam" id="PF04857">
    <property type="entry name" value="CAF1"/>
    <property type="match status" value="1"/>
</dbReference>
<evidence type="ECO:0000256" key="2">
    <source>
        <dbReference type="ARBA" id="ARBA00001968"/>
    </source>
</evidence>
<dbReference type="InterPro" id="IPR006941">
    <property type="entry name" value="RNase_CAF1"/>
</dbReference>
<dbReference type="Proteomes" id="UP001202328">
    <property type="component" value="Unassembled WGS sequence"/>
</dbReference>
<keyword evidence="9" id="KW-0540">Nuclease</keyword>
<reference evidence="18" key="1">
    <citation type="submission" date="2022-04" db="EMBL/GenBank/DDBJ databases">
        <title>A functionally conserved STORR gene fusion in Papaver species that diverged 16.8 million years ago.</title>
        <authorList>
            <person name="Catania T."/>
        </authorList>
    </citation>
    <scope>NUCLEOTIDE SEQUENCE</scope>
    <source>
        <strain evidence="18">S-188037</strain>
    </source>
</reference>
<evidence type="ECO:0000313" key="18">
    <source>
        <dbReference type="EMBL" id="KAI3832582.1"/>
    </source>
</evidence>
<comment type="similarity">
    <text evidence="5">Belongs to the CAF1 family.</text>
</comment>
<dbReference type="GO" id="GO:0046872">
    <property type="term" value="F:metal ion binding"/>
    <property type="evidence" value="ECO:0007669"/>
    <property type="project" value="UniProtKB-KW"/>
</dbReference>
<proteinExistence type="inferred from homology"/>
<dbReference type="InterPro" id="IPR036397">
    <property type="entry name" value="RNaseH_sf"/>
</dbReference>
<dbReference type="Gene3D" id="3.30.420.10">
    <property type="entry name" value="Ribonuclease H-like superfamily/Ribonuclease H"/>
    <property type="match status" value="1"/>
</dbReference>
<comment type="subcellular location">
    <subcellularLocation>
        <location evidence="4">Cytoplasm</location>
    </subcellularLocation>
    <subcellularLocation>
        <location evidence="3">Nucleus</location>
    </subcellularLocation>
</comment>
<evidence type="ECO:0000313" key="19">
    <source>
        <dbReference type="Proteomes" id="UP001202328"/>
    </source>
</evidence>
<evidence type="ECO:0000256" key="12">
    <source>
        <dbReference type="ARBA" id="ARBA00022839"/>
    </source>
</evidence>
<dbReference type="AlphaFoldDB" id="A0AAD4RU81"/>
<evidence type="ECO:0000256" key="16">
    <source>
        <dbReference type="ARBA" id="ARBA00023242"/>
    </source>
</evidence>
<keyword evidence="10" id="KW-0479">Metal-binding</keyword>
<dbReference type="EMBL" id="JAJJMB010017986">
    <property type="protein sequence ID" value="KAI3832582.1"/>
    <property type="molecule type" value="Genomic_DNA"/>
</dbReference>
<dbReference type="GO" id="GO:0003723">
    <property type="term" value="F:RNA binding"/>
    <property type="evidence" value="ECO:0007669"/>
    <property type="project" value="UniProtKB-KW"/>
</dbReference>
<dbReference type="InterPro" id="IPR012337">
    <property type="entry name" value="RNaseH-like_sf"/>
</dbReference>
<keyword evidence="19" id="KW-1185">Reference proteome</keyword>
<dbReference type="GO" id="GO:0030014">
    <property type="term" value="C:CCR4-NOT complex"/>
    <property type="evidence" value="ECO:0007669"/>
    <property type="project" value="InterPro"/>
</dbReference>
<dbReference type="SUPFAM" id="SSF53098">
    <property type="entry name" value="Ribonuclease H-like"/>
    <property type="match status" value="1"/>
</dbReference>
<gene>
    <name evidence="18" type="ORF">MKW98_002128</name>
</gene>
<keyword evidence="12" id="KW-0269">Exonuclease</keyword>
<evidence type="ECO:0000256" key="1">
    <source>
        <dbReference type="ARBA" id="ARBA00001663"/>
    </source>
</evidence>
<evidence type="ECO:0000256" key="10">
    <source>
        <dbReference type="ARBA" id="ARBA00022723"/>
    </source>
</evidence>
<evidence type="ECO:0000256" key="3">
    <source>
        <dbReference type="ARBA" id="ARBA00004123"/>
    </source>
</evidence>
<evidence type="ECO:0000256" key="15">
    <source>
        <dbReference type="ARBA" id="ARBA00023163"/>
    </source>
</evidence>
<dbReference type="GO" id="GO:0000289">
    <property type="term" value="P:nuclear-transcribed mRNA poly(A) tail shortening"/>
    <property type="evidence" value="ECO:0007669"/>
    <property type="project" value="UniProtKB-ARBA"/>
</dbReference>
<accession>A0AAD4RU81</accession>
<sequence>MPGKKEFNQKPIVIREVWRRNLASEVKIIREVIDRYPVISMDTEFPGVVYRPNIGDMEKSHLHKHRPSDHYHTLKTNVDSLNLIQVGLTICDSEGNLPDLGSGNRYIWEFNFRDFDVTKDLHAPDSIGLLKQQGIDFEKNVEEGIDSAKFAELVMSSGLVCNDSVSWVTFHSAYDFGYLVKILTRKNLPDDIGEFLNLLRVFFGKQVYDVKYLIKFCESLYGGLDRVAMALEVDRAVGKCHQAGSDSLLTCHAFQKIKQLYFAKDSHERHAGVLYGLEVF</sequence>